<proteinExistence type="predicted"/>
<dbReference type="Proteomes" id="UP000289340">
    <property type="component" value="Chromosome 6"/>
</dbReference>
<comment type="caution">
    <text evidence="1">The sequence shown here is derived from an EMBL/GenBank/DDBJ whole genome shotgun (WGS) entry which is preliminary data.</text>
</comment>
<dbReference type="AlphaFoldDB" id="A0A445KDP6"/>
<evidence type="ECO:0000313" key="1">
    <source>
        <dbReference type="EMBL" id="RZC08830.1"/>
    </source>
</evidence>
<name>A0A445KDP6_GLYSO</name>
<organism evidence="1 2">
    <name type="scientific">Glycine soja</name>
    <name type="common">Wild soybean</name>
    <dbReference type="NCBI Taxonomy" id="3848"/>
    <lineage>
        <taxon>Eukaryota</taxon>
        <taxon>Viridiplantae</taxon>
        <taxon>Streptophyta</taxon>
        <taxon>Embryophyta</taxon>
        <taxon>Tracheophyta</taxon>
        <taxon>Spermatophyta</taxon>
        <taxon>Magnoliopsida</taxon>
        <taxon>eudicotyledons</taxon>
        <taxon>Gunneridae</taxon>
        <taxon>Pentapetalae</taxon>
        <taxon>rosids</taxon>
        <taxon>fabids</taxon>
        <taxon>Fabales</taxon>
        <taxon>Fabaceae</taxon>
        <taxon>Papilionoideae</taxon>
        <taxon>50 kb inversion clade</taxon>
        <taxon>NPAAA clade</taxon>
        <taxon>indigoferoid/millettioid clade</taxon>
        <taxon>Phaseoleae</taxon>
        <taxon>Glycine</taxon>
        <taxon>Glycine subgen. Soja</taxon>
    </lineage>
</organism>
<reference evidence="1 2" key="1">
    <citation type="submission" date="2018-09" db="EMBL/GenBank/DDBJ databases">
        <title>A high-quality reference genome of wild soybean provides a powerful tool to mine soybean genomes.</title>
        <authorList>
            <person name="Xie M."/>
            <person name="Chung C.Y.L."/>
            <person name="Li M.-W."/>
            <person name="Wong F.-L."/>
            <person name="Chan T.-F."/>
            <person name="Lam H.-M."/>
        </authorList>
    </citation>
    <scope>NUCLEOTIDE SEQUENCE [LARGE SCALE GENOMIC DNA]</scope>
    <source>
        <strain evidence="2">cv. W05</strain>
        <tissue evidence="1">Hypocotyl of etiolated seedlings</tissue>
    </source>
</reference>
<gene>
    <name evidence="1" type="ORF">D0Y65_015508</name>
</gene>
<accession>A0A445KDP6</accession>
<protein>
    <submittedName>
        <fullName evidence="1">Uncharacterized protein</fullName>
    </submittedName>
</protein>
<evidence type="ECO:0000313" key="2">
    <source>
        <dbReference type="Proteomes" id="UP000289340"/>
    </source>
</evidence>
<keyword evidence="2" id="KW-1185">Reference proteome</keyword>
<dbReference type="EMBL" id="QZWG01000006">
    <property type="protein sequence ID" value="RZC08830.1"/>
    <property type="molecule type" value="Genomic_DNA"/>
</dbReference>
<sequence>MTDPDATDLTQLWCCTCIYACVDLYSEVSFVIRFKNVIFLNMLQDIKRINESTATFMIKLK</sequence>